<reference evidence="1" key="1">
    <citation type="submission" date="2014-09" db="EMBL/GenBank/DDBJ databases">
        <authorList>
            <person name="Magalhaes I.L.F."/>
            <person name="Oliveira U."/>
            <person name="Santos F.R."/>
            <person name="Vidigal T.H.D.A."/>
            <person name="Brescovit A.D."/>
            <person name="Santos A.J."/>
        </authorList>
    </citation>
    <scope>NUCLEOTIDE SEQUENCE</scope>
    <source>
        <tissue evidence="1">Shoot tissue taken approximately 20 cm above the soil surface</tissue>
    </source>
</reference>
<accession>A0A0A9EVF7</accession>
<reference evidence="1" key="2">
    <citation type="journal article" date="2015" name="Data Brief">
        <title>Shoot transcriptome of the giant reed, Arundo donax.</title>
        <authorList>
            <person name="Barrero R.A."/>
            <person name="Guerrero F.D."/>
            <person name="Moolhuijzen P."/>
            <person name="Goolsby J.A."/>
            <person name="Tidwell J."/>
            <person name="Bellgard S.E."/>
            <person name="Bellgard M.I."/>
        </authorList>
    </citation>
    <scope>NUCLEOTIDE SEQUENCE</scope>
    <source>
        <tissue evidence="1">Shoot tissue taken approximately 20 cm above the soil surface</tissue>
    </source>
</reference>
<dbReference type="EMBL" id="GBRH01193176">
    <property type="protein sequence ID" value="JAE04720.1"/>
    <property type="molecule type" value="Transcribed_RNA"/>
</dbReference>
<organism evidence="1">
    <name type="scientific">Arundo donax</name>
    <name type="common">Giant reed</name>
    <name type="synonym">Donax arundinaceus</name>
    <dbReference type="NCBI Taxonomy" id="35708"/>
    <lineage>
        <taxon>Eukaryota</taxon>
        <taxon>Viridiplantae</taxon>
        <taxon>Streptophyta</taxon>
        <taxon>Embryophyta</taxon>
        <taxon>Tracheophyta</taxon>
        <taxon>Spermatophyta</taxon>
        <taxon>Magnoliopsida</taxon>
        <taxon>Liliopsida</taxon>
        <taxon>Poales</taxon>
        <taxon>Poaceae</taxon>
        <taxon>PACMAD clade</taxon>
        <taxon>Arundinoideae</taxon>
        <taxon>Arundineae</taxon>
        <taxon>Arundo</taxon>
    </lineage>
</organism>
<name>A0A0A9EVF7_ARUDO</name>
<sequence length="145" mass="15193">MFSAAVAILVIPTRVGSRHGFPTLPITPPLGSSSLIWAHVEVPSLTLGLGFGTRGRCRLCSWCCATSAPRPPFAGRREGGDAGPCYSGRSAPWWRWCSSASTSSSPPLQVLLPHLCYGHHANSGIGLLITGNPPPSLSSLGPYSL</sequence>
<evidence type="ECO:0000313" key="1">
    <source>
        <dbReference type="EMBL" id="JAE04720.1"/>
    </source>
</evidence>
<proteinExistence type="predicted"/>
<dbReference type="AlphaFoldDB" id="A0A0A9EVF7"/>
<protein>
    <submittedName>
        <fullName evidence="1">Uncharacterized protein</fullName>
    </submittedName>
</protein>